<dbReference type="GO" id="GO:0005737">
    <property type="term" value="C:cytoplasm"/>
    <property type="evidence" value="ECO:0007669"/>
    <property type="project" value="TreeGrafter"/>
</dbReference>
<reference evidence="9" key="1">
    <citation type="journal article" date="2023" name="Mol. Phylogenet. Evol.">
        <title>Genome-scale phylogeny and comparative genomics of the fungal order Sordariales.</title>
        <authorList>
            <person name="Hensen N."/>
            <person name="Bonometti L."/>
            <person name="Westerberg I."/>
            <person name="Brannstrom I.O."/>
            <person name="Guillou S."/>
            <person name="Cros-Aarteil S."/>
            <person name="Calhoun S."/>
            <person name="Haridas S."/>
            <person name="Kuo A."/>
            <person name="Mondo S."/>
            <person name="Pangilinan J."/>
            <person name="Riley R."/>
            <person name="LaButti K."/>
            <person name="Andreopoulos B."/>
            <person name="Lipzen A."/>
            <person name="Chen C."/>
            <person name="Yan M."/>
            <person name="Daum C."/>
            <person name="Ng V."/>
            <person name="Clum A."/>
            <person name="Steindorff A."/>
            <person name="Ohm R.A."/>
            <person name="Martin F."/>
            <person name="Silar P."/>
            <person name="Natvig D.O."/>
            <person name="Lalanne C."/>
            <person name="Gautier V."/>
            <person name="Ament-Velasquez S.L."/>
            <person name="Kruys A."/>
            <person name="Hutchinson M.I."/>
            <person name="Powell A.J."/>
            <person name="Barry K."/>
            <person name="Miller A.N."/>
            <person name="Grigoriev I.V."/>
            <person name="Debuchy R."/>
            <person name="Gladieux P."/>
            <person name="Hiltunen Thoren M."/>
            <person name="Johannesson H."/>
        </authorList>
    </citation>
    <scope>NUCLEOTIDE SEQUENCE</scope>
    <source>
        <strain evidence="9">CBS 168.71</strain>
    </source>
</reference>
<comment type="cofactor">
    <cofactor evidence="1">
        <name>Fe(2+)</name>
        <dbReference type="ChEBI" id="CHEBI:29033"/>
    </cofactor>
</comment>
<evidence type="ECO:0000256" key="5">
    <source>
        <dbReference type="ARBA" id="ARBA00023002"/>
    </source>
</evidence>
<dbReference type="InterPro" id="IPR003819">
    <property type="entry name" value="TauD/TfdA-like"/>
</dbReference>
<evidence type="ECO:0000256" key="2">
    <source>
        <dbReference type="ARBA" id="ARBA00005896"/>
    </source>
</evidence>
<accession>A0AAE0LN71</accession>
<dbReference type="InterPro" id="IPR042098">
    <property type="entry name" value="TauD-like_sf"/>
</dbReference>
<dbReference type="PANTHER" id="PTHR30468:SF10">
    <property type="entry name" value="TAUD_TFDA-LIKE DOMAIN-CONTAINING PROTEIN"/>
    <property type="match status" value="1"/>
</dbReference>
<feature type="region of interest" description="Disordered" evidence="7">
    <location>
        <begin position="152"/>
        <end position="186"/>
    </location>
</feature>
<organism evidence="9 10">
    <name type="scientific">Chaetomium fimeti</name>
    <dbReference type="NCBI Taxonomy" id="1854472"/>
    <lineage>
        <taxon>Eukaryota</taxon>
        <taxon>Fungi</taxon>
        <taxon>Dikarya</taxon>
        <taxon>Ascomycota</taxon>
        <taxon>Pezizomycotina</taxon>
        <taxon>Sordariomycetes</taxon>
        <taxon>Sordariomycetidae</taxon>
        <taxon>Sordariales</taxon>
        <taxon>Chaetomiaceae</taxon>
        <taxon>Chaetomium</taxon>
    </lineage>
</organism>
<dbReference type="EMBL" id="JAUEPN010000010">
    <property type="protein sequence ID" value="KAK3291317.1"/>
    <property type="molecule type" value="Genomic_DNA"/>
</dbReference>
<sequence>MWSTCWCKTQHTGWALERGGPRPRPLRAPNSDELLRDLATTISQRGVVFFRSQDSLTDDLQKELFGRLGKLSGKPEADIEITVISSKQSKKLYADRLHGASSGGKHHQTGKNQRHPDITFEAVPSDHALLRLTQLPQTGGATYAQPLFNEAATPQQLHPVRRPARRARQRRRHPRRPCTPWCVPTR</sequence>
<comment type="caution">
    <text evidence="9">The sequence shown here is derived from an EMBL/GenBank/DDBJ whole genome shotgun (WGS) entry which is preliminary data.</text>
</comment>
<evidence type="ECO:0000256" key="6">
    <source>
        <dbReference type="ARBA" id="ARBA00023004"/>
    </source>
</evidence>
<dbReference type="GO" id="GO:0046872">
    <property type="term" value="F:metal ion binding"/>
    <property type="evidence" value="ECO:0007669"/>
    <property type="project" value="UniProtKB-KW"/>
</dbReference>
<keyword evidence="4" id="KW-0223">Dioxygenase</keyword>
<keyword evidence="5" id="KW-0560">Oxidoreductase</keyword>
<feature type="compositionally biased region" description="Basic residues" evidence="7">
    <location>
        <begin position="159"/>
        <end position="176"/>
    </location>
</feature>
<evidence type="ECO:0000256" key="7">
    <source>
        <dbReference type="SAM" id="MobiDB-lite"/>
    </source>
</evidence>
<evidence type="ECO:0000256" key="1">
    <source>
        <dbReference type="ARBA" id="ARBA00001954"/>
    </source>
</evidence>
<dbReference type="GeneID" id="87845209"/>
<evidence type="ECO:0000313" key="10">
    <source>
        <dbReference type="Proteomes" id="UP001278766"/>
    </source>
</evidence>
<evidence type="ECO:0000256" key="4">
    <source>
        <dbReference type="ARBA" id="ARBA00022964"/>
    </source>
</evidence>
<proteinExistence type="inferred from homology"/>
<dbReference type="RefSeq" id="XP_062654831.1">
    <property type="nucleotide sequence ID" value="XM_062808261.1"/>
</dbReference>
<keyword evidence="3" id="KW-0479">Metal-binding</keyword>
<dbReference type="SUPFAM" id="SSF51197">
    <property type="entry name" value="Clavaminate synthase-like"/>
    <property type="match status" value="1"/>
</dbReference>
<name>A0AAE0LN71_9PEZI</name>
<keyword evidence="10" id="KW-1185">Reference proteome</keyword>
<dbReference type="Pfam" id="PF02668">
    <property type="entry name" value="TauD"/>
    <property type="match status" value="1"/>
</dbReference>
<dbReference type="Gene3D" id="3.60.130.10">
    <property type="entry name" value="Clavaminate synthase-like"/>
    <property type="match status" value="1"/>
</dbReference>
<dbReference type="InterPro" id="IPR051323">
    <property type="entry name" value="AtsK-like"/>
</dbReference>
<dbReference type="Proteomes" id="UP001278766">
    <property type="component" value="Unassembled WGS sequence"/>
</dbReference>
<dbReference type="GO" id="GO:0016706">
    <property type="term" value="F:2-oxoglutarate-dependent dioxygenase activity"/>
    <property type="evidence" value="ECO:0007669"/>
    <property type="project" value="TreeGrafter"/>
</dbReference>
<evidence type="ECO:0000259" key="8">
    <source>
        <dbReference type="Pfam" id="PF02668"/>
    </source>
</evidence>
<dbReference type="AlphaFoldDB" id="A0AAE0LN71"/>
<feature type="domain" description="TauD/TfdA-like" evidence="8">
    <location>
        <begin position="26"/>
        <end position="143"/>
    </location>
</feature>
<evidence type="ECO:0000313" key="9">
    <source>
        <dbReference type="EMBL" id="KAK3291317.1"/>
    </source>
</evidence>
<dbReference type="PANTHER" id="PTHR30468">
    <property type="entry name" value="ALPHA-KETOGLUTARATE-DEPENDENT SULFONATE DIOXYGENASE"/>
    <property type="match status" value="1"/>
</dbReference>
<keyword evidence="6" id="KW-0408">Iron</keyword>
<evidence type="ECO:0000256" key="3">
    <source>
        <dbReference type="ARBA" id="ARBA00022723"/>
    </source>
</evidence>
<protein>
    <recommendedName>
        <fullName evidence="8">TauD/TfdA-like domain-containing protein</fullName>
    </recommendedName>
</protein>
<comment type="similarity">
    <text evidence="2">Belongs to the TfdA dioxygenase family.</text>
</comment>
<reference evidence="9" key="2">
    <citation type="submission" date="2023-06" db="EMBL/GenBank/DDBJ databases">
        <authorList>
            <consortium name="Lawrence Berkeley National Laboratory"/>
            <person name="Haridas S."/>
            <person name="Hensen N."/>
            <person name="Bonometti L."/>
            <person name="Westerberg I."/>
            <person name="Brannstrom I.O."/>
            <person name="Guillou S."/>
            <person name="Cros-Aarteil S."/>
            <person name="Calhoun S."/>
            <person name="Kuo A."/>
            <person name="Mondo S."/>
            <person name="Pangilinan J."/>
            <person name="Riley R."/>
            <person name="Labutti K."/>
            <person name="Andreopoulos B."/>
            <person name="Lipzen A."/>
            <person name="Chen C."/>
            <person name="Yanf M."/>
            <person name="Daum C."/>
            <person name="Ng V."/>
            <person name="Clum A."/>
            <person name="Steindorff A."/>
            <person name="Ohm R."/>
            <person name="Martin F."/>
            <person name="Silar P."/>
            <person name="Natvig D."/>
            <person name="Lalanne C."/>
            <person name="Gautier V."/>
            <person name="Ament-Velasquez S.L."/>
            <person name="Kruys A."/>
            <person name="Hutchinson M.I."/>
            <person name="Powell A.J."/>
            <person name="Barry K."/>
            <person name="Miller A.N."/>
            <person name="Grigoriev I.V."/>
            <person name="Debuchy R."/>
            <person name="Gladieux P."/>
            <person name="Thoren M.H."/>
            <person name="Johannesson H."/>
        </authorList>
    </citation>
    <scope>NUCLEOTIDE SEQUENCE</scope>
    <source>
        <strain evidence="9">CBS 168.71</strain>
    </source>
</reference>
<gene>
    <name evidence="9" type="ORF">B0H64DRAFT_478603</name>
</gene>